<name>A0A0A9D4P8_ARUDO</name>
<proteinExistence type="predicted"/>
<protein>
    <submittedName>
        <fullName evidence="1">Uncharacterized protein</fullName>
    </submittedName>
</protein>
<accession>A0A0A9D4P8</accession>
<dbReference type="AlphaFoldDB" id="A0A0A9D4P8"/>
<reference evidence="1" key="1">
    <citation type="submission" date="2014-09" db="EMBL/GenBank/DDBJ databases">
        <authorList>
            <person name="Magalhaes I.L.F."/>
            <person name="Oliveira U."/>
            <person name="Santos F.R."/>
            <person name="Vidigal T.H.D.A."/>
            <person name="Brescovit A.D."/>
            <person name="Santos A.J."/>
        </authorList>
    </citation>
    <scope>NUCLEOTIDE SEQUENCE</scope>
    <source>
        <tissue evidence="1">Shoot tissue taken approximately 20 cm above the soil surface</tissue>
    </source>
</reference>
<reference evidence="1" key="2">
    <citation type="journal article" date="2015" name="Data Brief">
        <title>Shoot transcriptome of the giant reed, Arundo donax.</title>
        <authorList>
            <person name="Barrero R.A."/>
            <person name="Guerrero F.D."/>
            <person name="Moolhuijzen P."/>
            <person name="Goolsby J.A."/>
            <person name="Tidwell J."/>
            <person name="Bellgard S.E."/>
            <person name="Bellgard M.I."/>
        </authorList>
    </citation>
    <scope>NUCLEOTIDE SEQUENCE</scope>
    <source>
        <tissue evidence="1">Shoot tissue taken approximately 20 cm above the soil surface</tissue>
    </source>
</reference>
<dbReference type="EMBL" id="GBRH01215084">
    <property type="protein sequence ID" value="JAD82811.1"/>
    <property type="molecule type" value="Transcribed_RNA"/>
</dbReference>
<sequence>MINSNSLSNLHSQCENYGMGLEVLNVHLIRSYTTFKQKLLQTEDRITLWANNFNNLKVLKSERYIF</sequence>
<evidence type="ECO:0000313" key="1">
    <source>
        <dbReference type="EMBL" id="JAD82811.1"/>
    </source>
</evidence>
<organism evidence="1">
    <name type="scientific">Arundo donax</name>
    <name type="common">Giant reed</name>
    <name type="synonym">Donax arundinaceus</name>
    <dbReference type="NCBI Taxonomy" id="35708"/>
    <lineage>
        <taxon>Eukaryota</taxon>
        <taxon>Viridiplantae</taxon>
        <taxon>Streptophyta</taxon>
        <taxon>Embryophyta</taxon>
        <taxon>Tracheophyta</taxon>
        <taxon>Spermatophyta</taxon>
        <taxon>Magnoliopsida</taxon>
        <taxon>Liliopsida</taxon>
        <taxon>Poales</taxon>
        <taxon>Poaceae</taxon>
        <taxon>PACMAD clade</taxon>
        <taxon>Arundinoideae</taxon>
        <taxon>Arundineae</taxon>
        <taxon>Arundo</taxon>
    </lineage>
</organism>